<proteinExistence type="inferred from homology"/>
<dbReference type="GO" id="GO:0019867">
    <property type="term" value="C:outer membrane"/>
    <property type="evidence" value="ECO:0007669"/>
    <property type="project" value="TreeGrafter"/>
</dbReference>
<dbReference type="InterPro" id="IPR051206">
    <property type="entry name" value="NAMLAA_amidase_2"/>
</dbReference>
<comment type="catalytic activity">
    <reaction evidence="1">
        <text>Hydrolyzes the link between N-acetylmuramoyl residues and L-amino acid residues in certain cell-wall glycopeptides.</text>
        <dbReference type="EC" id="3.5.1.28"/>
    </reaction>
</comment>
<comment type="similarity">
    <text evidence="2">Belongs to the N-acetylmuramoyl-L-alanine amidase 2 family.</text>
</comment>
<name>A0A3S9B2R2_9HYPH</name>
<organism evidence="7 8">
    <name type="scientific">Georhizobium profundi</name>
    <dbReference type="NCBI Taxonomy" id="2341112"/>
    <lineage>
        <taxon>Bacteria</taxon>
        <taxon>Pseudomonadati</taxon>
        <taxon>Pseudomonadota</taxon>
        <taxon>Alphaproteobacteria</taxon>
        <taxon>Hyphomicrobiales</taxon>
        <taxon>Rhizobiaceae</taxon>
        <taxon>Georhizobium</taxon>
    </lineage>
</organism>
<dbReference type="InterPro" id="IPR036365">
    <property type="entry name" value="PGBD-like_sf"/>
</dbReference>
<keyword evidence="8" id="KW-1185">Reference proteome</keyword>
<dbReference type="Pfam" id="PF01510">
    <property type="entry name" value="Amidase_2"/>
    <property type="match status" value="1"/>
</dbReference>
<dbReference type="SUPFAM" id="SSF55846">
    <property type="entry name" value="N-acetylmuramoyl-L-alanine amidase-like"/>
    <property type="match status" value="1"/>
</dbReference>
<evidence type="ECO:0000256" key="5">
    <source>
        <dbReference type="ARBA" id="ARBA00023316"/>
    </source>
</evidence>
<dbReference type="AlphaFoldDB" id="A0A3S9B2R2"/>
<evidence type="ECO:0000256" key="3">
    <source>
        <dbReference type="ARBA" id="ARBA00011901"/>
    </source>
</evidence>
<dbReference type="GO" id="GO:0009254">
    <property type="term" value="P:peptidoglycan turnover"/>
    <property type="evidence" value="ECO:0007669"/>
    <property type="project" value="TreeGrafter"/>
</dbReference>
<evidence type="ECO:0000256" key="4">
    <source>
        <dbReference type="ARBA" id="ARBA00022801"/>
    </source>
</evidence>
<dbReference type="EC" id="3.5.1.28" evidence="3"/>
<dbReference type="GO" id="GO:0071555">
    <property type="term" value="P:cell wall organization"/>
    <property type="evidence" value="ECO:0007669"/>
    <property type="project" value="UniProtKB-KW"/>
</dbReference>
<dbReference type="SMART" id="SM00644">
    <property type="entry name" value="Ami_2"/>
    <property type="match status" value="1"/>
</dbReference>
<dbReference type="InterPro" id="IPR036505">
    <property type="entry name" value="Amidase/PGRP_sf"/>
</dbReference>
<dbReference type="EMBL" id="CP032509">
    <property type="protein sequence ID" value="AZN71265.1"/>
    <property type="molecule type" value="Genomic_DNA"/>
</dbReference>
<dbReference type="InterPro" id="IPR002502">
    <property type="entry name" value="Amidase_domain"/>
</dbReference>
<protein>
    <recommendedName>
        <fullName evidence="3">N-acetylmuramoyl-L-alanine amidase</fullName>
        <ecNumber evidence="3">3.5.1.28</ecNumber>
    </recommendedName>
</protein>
<gene>
    <name evidence="7" type="ORF">D5400_08285</name>
</gene>
<reference evidence="7 8" key="1">
    <citation type="submission" date="2018-09" db="EMBL/GenBank/DDBJ databases">
        <title>Marinorhizobium profundi gen. nov., sp. nov., isolated from a deep-sea sediment sample from the New Britain Trench and proposal of Marinorhizobiaceae fam. nov. in the order Rhizobiales of the class Alphaproteobacteria.</title>
        <authorList>
            <person name="Cao J."/>
        </authorList>
    </citation>
    <scope>NUCLEOTIDE SEQUENCE [LARGE SCALE GENOMIC DNA]</scope>
    <source>
        <strain evidence="7 8">WS11</strain>
    </source>
</reference>
<dbReference type="Pfam" id="PF01471">
    <property type="entry name" value="PG_binding_1"/>
    <property type="match status" value="1"/>
</dbReference>
<dbReference type="CDD" id="cd06583">
    <property type="entry name" value="PGRP"/>
    <property type="match status" value="1"/>
</dbReference>
<feature type="domain" description="N-acetylmuramoyl-L-alanine amidase" evidence="6">
    <location>
        <begin position="22"/>
        <end position="159"/>
    </location>
</feature>
<evidence type="ECO:0000313" key="7">
    <source>
        <dbReference type="EMBL" id="AZN71265.1"/>
    </source>
</evidence>
<evidence type="ECO:0000313" key="8">
    <source>
        <dbReference type="Proteomes" id="UP000268192"/>
    </source>
</evidence>
<dbReference type="Proteomes" id="UP000268192">
    <property type="component" value="Chromosome"/>
</dbReference>
<dbReference type="Gene3D" id="3.40.80.10">
    <property type="entry name" value="Peptidoglycan recognition protein-like"/>
    <property type="match status" value="1"/>
</dbReference>
<evidence type="ECO:0000256" key="1">
    <source>
        <dbReference type="ARBA" id="ARBA00001561"/>
    </source>
</evidence>
<dbReference type="PANTHER" id="PTHR30417">
    <property type="entry name" value="N-ACETYLMURAMOYL-L-ALANINE AMIDASE AMID"/>
    <property type="match status" value="1"/>
</dbReference>
<dbReference type="GO" id="GO:0009253">
    <property type="term" value="P:peptidoglycan catabolic process"/>
    <property type="evidence" value="ECO:0007669"/>
    <property type="project" value="InterPro"/>
</dbReference>
<dbReference type="KEGG" id="abaw:D5400_08285"/>
<dbReference type="OrthoDB" id="9794842at2"/>
<sequence length="259" mass="28504">MSESHLEPFSPDCDLVSAVHPAANFNDRVDGGPIDVLLLHYTGMEDEDAAIKRLTIAESSVSCHYFVKLDGTLLQFVPEDKRAWHAGISAWHGVPDINSRSIGVEIANSGHDFGYPEFAAPQIETIKALAIDCGRRRHIPAERILAHSDVAPSRKQDPGEKFPWAELFRAGIGHYVEPAPITGGRFFQRGDAGAPIEAYQSMLALYGYSVEIDGLFGIATEQVTKAFQRHFRPALVDGIADSSTIDTLHRLLQALPKYR</sequence>
<accession>A0A3S9B2R2</accession>
<dbReference type="PANTHER" id="PTHR30417:SF1">
    <property type="entry name" value="N-ACETYLMURAMOYL-L-ALANINE AMIDASE AMID"/>
    <property type="match status" value="1"/>
</dbReference>
<dbReference type="InterPro" id="IPR036366">
    <property type="entry name" value="PGBDSf"/>
</dbReference>
<evidence type="ECO:0000256" key="2">
    <source>
        <dbReference type="ARBA" id="ARBA00007553"/>
    </source>
</evidence>
<dbReference type="GO" id="GO:0008745">
    <property type="term" value="F:N-acetylmuramoyl-L-alanine amidase activity"/>
    <property type="evidence" value="ECO:0007669"/>
    <property type="project" value="UniProtKB-EC"/>
</dbReference>
<dbReference type="InterPro" id="IPR002477">
    <property type="entry name" value="Peptidoglycan-bd-like"/>
</dbReference>
<dbReference type="SUPFAM" id="SSF47090">
    <property type="entry name" value="PGBD-like"/>
    <property type="match status" value="1"/>
</dbReference>
<evidence type="ECO:0000259" key="6">
    <source>
        <dbReference type="SMART" id="SM00644"/>
    </source>
</evidence>
<dbReference type="Gene3D" id="1.10.101.10">
    <property type="entry name" value="PGBD-like superfamily/PGBD"/>
    <property type="match status" value="1"/>
</dbReference>
<keyword evidence="4" id="KW-0378">Hydrolase</keyword>
<keyword evidence="5" id="KW-0961">Cell wall biogenesis/degradation</keyword>